<evidence type="ECO:0000256" key="6">
    <source>
        <dbReference type="ARBA" id="ARBA00023268"/>
    </source>
</evidence>
<evidence type="ECO:0000313" key="11">
    <source>
        <dbReference type="Proteomes" id="UP000676409"/>
    </source>
</evidence>
<dbReference type="Gene3D" id="3.30.460.10">
    <property type="entry name" value="Beta Polymerase, domain 2"/>
    <property type="match status" value="2"/>
</dbReference>
<keyword evidence="2 7" id="KW-0548">Nucleotidyltransferase</keyword>
<dbReference type="RefSeq" id="WP_211936167.1">
    <property type="nucleotide sequence ID" value="NZ_CP073078.1"/>
</dbReference>
<dbReference type="EC" id="2.7.7.42" evidence="7"/>
<feature type="domain" description="PII-uridylyltransferase/Glutamine-synthetase adenylyltransferase" evidence="9">
    <location>
        <begin position="845"/>
        <end position="941"/>
    </location>
</feature>
<comment type="catalytic activity">
    <reaction evidence="7">
        <text>[glutamine synthetase]-L-tyrosine + ATP = [glutamine synthetase]-O(4)-(5'-adenylyl)-L-tyrosine + diphosphate</text>
        <dbReference type="Rhea" id="RHEA:18589"/>
        <dbReference type="Rhea" id="RHEA-COMP:10660"/>
        <dbReference type="Rhea" id="RHEA-COMP:10661"/>
        <dbReference type="ChEBI" id="CHEBI:30616"/>
        <dbReference type="ChEBI" id="CHEBI:33019"/>
        <dbReference type="ChEBI" id="CHEBI:46858"/>
        <dbReference type="ChEBI" id="CHEBI:83624"/>
        <dbReference type="EC" id="2.7.7.42"/>
    </reaction>
</comment>
<keyword evidence="6 7" id="KW-0511">Multifunctional enzyme</keyword>
<dbReference type="Gene3D" id="1.20.120.330">
    <property type="entry name" value="Nucleotidyltransferases domain 2"/>
    <property type="match status" value="2"/>
</dbReference>
<dbReference type="InterPro" id="IPR023057">
    <property type="entry name" value="GlnE"/>
</dbReference>
<evidence type="ECO:0000256" key="2">
    <source>
        <dbReference type="ARBA" id="ARBA00022695"/>
    </source>
</evidence>
<evidence type="ECO:0000259" key="9">
    <source>
        <dbReference type="Pfam" id="PF08335"/>
    </source>
</evidence>
<comment type="function">
    <text evidence="7">Involved in the regulation of glutamine synthetase GlnA, a key enzyme in the process to assimilate ammonia. When cellular nitrogen levels are high, the C-terminal adenylyl transferase (AT) inactivates GlnA by covalent transfer of an adenylyl group from ATP to specific tyrosine residue of GlnA, thus reducing its activity. Conversely, when nitrogen levels are low, the N-terminal adenylyl removase (AR) activates GlnA by removing the adenylyl group by phosphorolysis, increasing its activity. The regulatory region of GlnE binds the signal transduction protein PII (GlnB) which indicates the nitrogen status of the cell.</text>
</comment>
<dbReference type="KEGG" id="caul:KCG34_13495"/>
<keyword evidence="3 7" id="KW-0547">Nucleotide-binding</keyword>
<dbReference type="PANTHER" id="PTHR30621">
    <property type="entry name" value="GLUTAMINE SYNTHETASE ADENYLYLTRANSFERASE"/>
    <property type="match status" value="1"/>
</dbReference>
<dbReference type="SUPFAM" id="SSF81593">
    <property type="entry name" value="Nucleotidyltransferase substrate binding subunit/domain"/>
    <property type="match status" value="2"/>
</dbReference>
<evidence type="ECO:0000313" key="10">
    <source>
        <dbReference type="EMBL" id="QUD86115.1"/>
    </source>
</evidence>
<dbReference type="InterPro" id="IPR043519">
    <property type="entry name" value="NT_sf"/>
</dbReference>
<comment type="similarity">
    <text evidence="7">Belongs to the GlnE family.</text>
</comment>
<feature type="region of interest" description="Adenylyl transferase" evidence="7">
    <location>
        <begin position="460"/>
        <end position="967"/>
    </location>
</feature>
<evidence type="ECO:0000256" key="3">
    <source>
        <dbReference type="ARBA" id="ARBA00022741"/>
    </source>
</evidence>
<dbReference type="SUPFAM" id="SSF81301">
    <property type="entry name" value="Nucleotidyltransferase"/>
    <property type="match status" value="2"/>
</dbReference>
<evidence type="ECO:0000256" key="7">
    <source>
        <dbReference type="HAMAP-Rule" id="MF_00802"/>
    </source>
</evidence>
<dbReference type="GO" id="GO:0047388">
    <property type="term" value="F:[glutamine synthetase]-adenylyl-L-tyrosine phosphorylase activity"/>
    <property type="evidence" value="ECO:0007669"/>
    <property type="project" value="UniProtKB-EC"/>
</dbReference>
<dbReference type="GO" id="GO:0000820">
    <property type="term" value="P:regulation of glutamine family amino acid metabolic process"/>
    <property type="evidence" value="ECO:0007669"/>
    <property type="project" value="UniProtKB-UniRule"/>
</dbReference>
<dbReference type="NCBIfam" id="NF008292">
    <property type="entry name" value="PRK11072.1"/>
    <property type="match status" value="1"/>
</dbReference>
<dbReference type="CDD" id="cd05401">
    <property type="entry name" value="NT_GlnE_GlnD_like"/>
    <property type="match status" value="2"/>
</dbReference>
<keyword evidence="5 7" id="KW-0460">Magnesium</keyword>
<reference evidence="10" key="1">
    <citation type="submission" date="2021-04" db="EMBL/GenBank/DDBJ databases">
        <title>The complete genome sequence of Caulobacter sp. S6.</title>
        <authorList>
            <person name="Tang Y."/>
            <person name="Ouyang W."/>
            <person name="Liu Q."/>
            <person name="Huang B."/>
            <person name="Guo Z."/>
            <person name="Lei P."/>
        </authorList>
    </citation>
    <scope>NUCLEOTIDE SEQUENCE</scope>
    <source>
        <strain evidence="10">S6</strain>
    </source>
</reference>
<accession>A0A975ISW7</accession>
<dbReference type="AlphaFoldDB" id="A0A975ISW7"/>
<dbReference type="GO" id="GO:0000287">
    <property type="term" value="F:magnesium ion binding"/>
    <property type="evidence" value="ECO:0007669"/>
    <property type="project" value="UniProtKB-UniRule"/>
</dbReference>
<dbReference type="EMBL" id="CP073078">
    <property type="protein sequence ID" value="QUD86115.1"/>
    <property type="molecule type" value="Genomic_DNA"/>
</dbReference>
<dbReference type="GO" id="GO:0005829">
    <property type="term" value="C:cytosol"/>
    <property type="evidence" value="ECO:0007669"/>
    <property type="project" value="TreeGrafter"/>
</dbReference>
<sequence>MQPLADQLQPCGPVLDPAAAERALEVLSAAAERDGWSGRLAQAVPALAPVFAASPYLAGLARGRPAMLAQILADPPDQRLEAILAEPQRLETAPTESDDVSRRLRELKAETHLLTALADLSGVWDLDAVTAALTRFADAALRCALAEAARAEIARGRLLPPSDPARGPIPGLFCIAMGKYGAFELNYSSDIDFSVFFDPAALPLGQGVEPQAEANRLTQAVAELLQARTHHGYVFRVDLRLRPDPSSTPIAAPVAAALDYYESVGQNWERCAYIKARVAAGDLRAGEAFLRDLLPFVWRRNLDFAAIADIHSIKRQIHVHKVDERMTAKGADLKLGHGGIREIEFYAQTQQLILGGRDPRLRSPRTQEALAALAEAGHVEPRTAAELSEAYDRLRALEHRAQMVGDHQTHKLPESDAERRRIAALAGEGDLRRFDAGVGRLLRAVNARYGELFADDEDLSSRFGSLVFTGVEDDPETLKTLHRMGFSEPAKVAATIRAWHHGRISATRTERGRELFTRLAPRLLEAAQATGAADAAFARFAEFFAGLSSGVQVQSLFLAQPKLFELVVEVMAIAPRLATILARRPVALDALMDPNFFQPIDPGEHRAALAAAMARLGPGFEAAMDAARQVHREQAFRIGVQVMSGAAHATEAGAAFADLADACIQALAPAALAETHRMGGDFPGEVAVVALGRCGSREMNAGSDLDLMTVYRAEDPAAMSTLKSWGAETVYARFTQRLIAALSSPTAEGTLYQVDMRLRPSGTAGPVAVSLRALIDYYAGEAETWEFLALTRARVAWASSPAFAETVAAALDQALRRPREPARTAAEVLDMRALMARERPDKGFWDLKLSPGGLVDIEFAAQYLQIVHAGESGPLRPHTGEALTALAAAGIGEAEALAALGEAWSLQQDLSQVLKVALEDQIDPSHEPKALRRLLARAGGVRDFPALVRRLKAAKLKARTAFEAVVR</sequence>
<gene>
    <name evidence="7" type="primary">glnE</name>
    <name evidence="10" type="ORF">KCG34_13495</name>
</gene>
<dbReference type="GO" id="GO:0005524">
    <property type="term" value="F:ATP binding"/>
    <property type="evidence" value="ECO:0007669"/>
    <property type="project" value="UniProtKB-UniRule"/>
</dbReference>
<protein>
    <recommendedName>
        <fullName evidence="7">Bifunctional glutamine synthetase adenylyltransferase/adenylyl-removing enzyme</fullName>
    </recommendedName>
    <alternativeName>
        <fullName evidence="7">ATP:glutamine synthetase adenylyltransferase</fullName>
    </alternativeName>
    <alternativeName>
        <fullName evidence="7">ATase</fullName>
    </alternativeName>
    <domain>
        <recommendedName>
            <fullName evidence="7">Glutamine synthetase adenylyl-L-tyrosine phosphorylase</fullName>
            <ecNumber evidence="7">2.7.7.89</ecNumber>
        </recommendedName>
        <alternativeName>
            <fullName evidence="7">Adenylyl removase</fullName>
            <shortName evidence="7">AR</shortName>
            <shortName evidence="7">AT-N</shortName>
        </alternativeName>
    </domain>
    <domain>
        <recommendedName>
            <fullName evidence="7">Glutamine synthetase adenylyl transferase</fullName>
            <ecNumber evidence="7">2.7.7.42</ecNumber>
        </recommendedName>
        <alternativeName>
            <fullName evidence="7">Adenylyl transferase</fullName>
            <shortName evidence="7">AT</shortName>
            <shortName evidence="7">AT-C</shortName>
        </alternativeName>
    </domain>
</protein>
<dbReference type="InterPro" id="IPR013546">
    <property type="entry name" value="PII_UdlTrfase/GS_AdlTrfase"/>
</dbReference>
<proteinExistence type="inferred from homology"/>
<feature type="domain" description="Glutamate-ammonia ligase adenylyltransferase repeated" evidence="8">
    <location>
        <begin position="566"/>
        <end position="800"/>
    </location>
</feature>
<keyword evidence="11" id="KW-1185">Reference proteome</keyword>
<feature type="domain" description="Glutamate-ammonia ligase adenylyltransferase repeated" evidence="8">
    <location>
        <begin position="47"/>
        <end position="291"/>
    </location>
</feature>
<dbReference type="EC" id="2.7.7.89" evidence="7"/>
<dbReference type="NCBIfam" id="NF010706">
    <property type="entry name" value="PRK14108.1"/>
    <property type="match status" value="1"/>
</dbReference>
<keyword evidence="4 7" id="KW-0067">ATP-binding</keyword>
<dbReference type="GO" id="GO:0008882">
    <property type="term" value="F:[glutamate-ammonia-ligase] adenylyltransferase activity"/>
    <property type="evidence" value="ECO:0007669"/>
    <property type="project" value="UniProtKB-UniRule"/>
</dbReference>
<dbReference type="Pfam" id="PF03710">
    <property type="entry name" value="GlnE"/>
    <property type="match status" value="2"/>
</dbReference>
<feature type="domain" description="PII-uridylyltransferase/Glutamine-synthetase adenylyltransferase" evidence="9">
    <location>
        <begin position="320"/>
        <end position="446"/>
    </location>
</feature>
<dbReference type="Pfam" id="PF08335">
    <property type="entry name" value="GlnD_UR_UTase"/>
    <property type="match status" value="2"/>
</dbReference>
<dbReference type="InterPro" id="IPR005190">
    <property type="entry name" value="GlnE_rpt_dom"/>
</dbReference>
<dbReference type="Proteomes" id="UP000676409">
    <property type="component" value="Chromosome"/>
</dbReference>
<evidence type="ECO:0000256" key="4">
    <source>
        <dbReference type="ARBA" id="ARBA00022840"/>
    </source>
</evidence>
<evidence type="ECO:0000256" key="5">
    <source>
        <dbReference type="ARBA" id="ARBA00022842"/>
    </source>
</evidence>
<organism evidence="10 11">
    <name type="scientific">Phenylobacterium montanum</name>
    <dbReference type="NCBI Taxonomy" id="2823693"/>
    <lineage>
        <taxon>Bacteria</taxon>
        <taxon>Pseudomonadati</taxon>
        <taxon>Pseudomonadota</taxon>
        <taxon>Alphaproteobacteria</taxon>
        <taxon>Caulobacterales</taxon>
        <taxon>Caulobacteraceae</taxon>
        <taxon>Phenylobacterium</taxon>
    </lineage>
</organism>
<dbReference type="Gene3D" id="1.20.120.1510">
    <property type="match status" value="1"/>
</dbReference>
<dbReference type="HAMAP" id="MF_00802">
    <property type="entry name" value="GlnE"/>
    <property type="match status" value="1"/>
</dbReference>
<name>A0A975ISW7_9CAUL</name>
<feature type="region of interest" description="Adenylyl removase" evidence="7">
    <location>
        <begin position="1"/>
        <end position="457"/>
    </location>
</feature>
<evidence type="ECO:0000259" key="8">
    <source>
        <dbReference type="Pfam" id="PF03710"/>
    </source>
</evidence>
<evidence type="ECO:0000256" key="1">
    <source>
        <dbReference type="ARBA" id="ARBA00022679"/>
    </source>
</evidence>
<dbReference type="PANTHER" id="PTHR30621:SF0">
    <property type="entry name" value="BIFUNCTIONAL GLUTAMINE SYNTHETASE ADENYLYLTRANSFERASE_ADENYLYL-REMOVING ENZYME"/>
    <property type="match status" value="1"/>
</dbReference>
<keyword evidence="1 7" id="KW-0808">Transferase</keyword>
<comment type="catalytic activity">
    <reaction evidence="7">
        <text>[glutamine synthetase]-O(4)-(5'-adenylyl)-L-tyrosine + phosphate = [glutamine synthetase]-L-tyrosine + ADP</text>
        <dbReference type="Rhea" id="RHEA:43716"/>
        <dbReference type="Rhea" id="RHEA-COMP:10660"/>
        <dbReference type="Rhea" id="RHEA-COMP:10661"/>
        <dbReference type="ChEBI" id="CHEBI:43474"/>
        <dbReference type="ChEBI" id="CHEBI:46858"/>
        <dbReference type="ChEBI" id="CHEBI:83624"/>
        <dbReference type="ChEBI" id="CHEBI:456216"/>
        <dbReference type="EC" id="2.7.7.89"/>
    </reaction>
</comment>
<comment type="cofactor">
    <cofactor evidence="7">
        <name>Mg(2+)</name>
        <dbReference type="ChEBI" id="CHEBI:18420"/>
    </cofactor>
</comment>